<sequence length="180" mass="19816">MTLTPKASAPSFGAANASSFQPFPFPNLPPELRVKVYGDLFSSSHNPGPVEVTGGSSNNMKGMSRYGTATCPLVASRQIYDKEISVFYSTYGPYATVISYVEDLTVAFPRNGLPHLRVPDIEQLQHRDIHIDIHHSHAPLGLPDDKAECFVVSGMQNLYLLVRTINGLRSNFEYFTIPNG</sequence>
<dbReference type="AlphaFoldDB" id="A0A7C8U2Q7"/>
<name>A0A7C8U2Q7_ORBOL</name>
<reference evidence="1 2" key="1">
    <citation type="submission" date="2019-06" db="EMBL/GenBank/DDBJ databases">
        <authorList>
            <person name="Palmer J.M."/>
        </authorList>
    </citation>
    <scope>NUCLEOTIDE SEQUENCE [LARGE SCALE GENOMIC DNA]</scope>
    <source>
        <strain evidence="1 2">TWF788</strain>
    </source>
</reference>
<accession>A0A7C8U2Q7</accession>
<dbReference type="Proteomes" id="UP000479691">
    <property type="component" value="Unassembled WGS sequence"/>
</dbReference>
<evidence type="ECO:0000313" key="2">
    <source>
        <dbReference type="Proteomes" id="UP000479691"/>
    </source>
</evidence>
<organism evidence="1 2">
    <name type="scientific">Orbilia oligospora</name>
    <name type="common">Nematode-trapping fungus</name>
    <name type="synonym">Arthrobotrys oligospora</name>
    <dbReference type="NCBI Taxonomy" id="2813651"/>
    <lineage>
        <taxon>Eukaryota</taxon>
        <taxon>Fungi</taxon>
        <taxon>Dikarya</taxon>
        <taxon>Ascomycota</taxon>
        <taxon>Pezizomycotina</taxon>
        <taxon>Orbiliomycetes</taxon>
        <taxon>Orbiliales</taxon>
        <taxon>Orbiliaceae</taxon>
        <taxon>Orbilia</taxon>
    </lineage>
</organism>
<dbReference type="EMBL" id="JAABOE010000005">
    <property type="protein sequence ID" value="KAF3190704.1"/>
    <property type="molecule type" value="Genomic_DNA"/>
</dbReference>
<protein>
    <submittedName>
        <fullName evidence="1">Uncharacterized protein</fullName>
    </submittedName>
</protein>
<comment type="caution">
    <text evidence="1">The sequence shown here is derived from an EMBL/GenBank/DDBJ whole genome shotgun (WGS) entry which is preliminary data.</text>
</comment>
<proteinExistence type="predicted"/>
<gene>
    <name evidence="1" type="ORF">TWF788_008226</name>
</gene>
<evidence type="ECO:0000313" key="1">
    <source>
        <dbReference type="EMBL" id="KAF3190704.1"/>
    </source>
</evidence>